<reference evidence="1 2" key="1">
    <citation type="journal article" date="2020" name="ISME J.">
        <title>Uncovering the hidden diversity of litter-decomposition mechanisms in mushroom-forming fungi.</title>
        <authorList>
            <person name="Floudas D."/>
            <person name="Bentzer J."/>
            <person name="Ahren D."/>
            <person name="Johansson T."/>
            <person name="Persson P."/>
            <person name="Tunlid A."/>
        </authorList>
    </citation>
    <scope>NUCLEOTIDE SEQUENCE [LARGE SCALE GENOMIC DNA]</scope>
    <source>
        <strain evidence="1 2">CBS 406.79</strain>
    </source>
</reference>
<evidence type="ECO:0000313" key="2">
    <source>
        <dbReference type="Proteomes" id="UP000518752"/>
    </source>
</evidence>
<keyword evidence="2" id="KW-1185">Reference proteome</keyword>
<dbReference type="AlphaFoldDB" id="A0A8H5HWP6"/>
<dbReference type="EMBL" id="JAACJN010000012">
    <property type="protein sequence ID" value="KAF5390946.1"/>
    <property type="molecule type" value="Genomic_DNA"/>
</dbReference>
<organism evidence="1 2">
    <name type="scientific">Collybiopsis confluens</name>
    <dbReference type="NCBI Taxonomy" id="2823264"/>
    <lineage>
        <taxon>Eukaryota</taxon>
        <taxon>Fungi</taxon>
        <taxon>Dikarya</taxon>
        <taxon>Basidiomycota</taxon>
        <taxon>Agaricomycotina</taxon>
        <taxon>Agaricomycetes</taxon>
        <taxon>Agaricomycetidae</taxon>
        <taxon>Agaricales</taxon>
        <taxon>Marasmiineae</taxon>
        <taxon>Omphalotaceae</taxon>
        <taxon>Collybiopsis</taxon>
    </lineage>
</organism>
<protein>
    <submittedName>
        <fullName evidence="1">Uncharacterized protein</fullName>
    </submittedName>
</protein>
<evidence type="ECO:0000313" key="1">
    <source>
        <dbReference type="EMBL" id="KAF5390946.1"/>
    </source>
</evidence>
<sequence length="189" mass="20188">MDLHMCGAPFLDTSNSSSGGFQLSIQLKQAEQELVGMSDPTRLLYSWGVPDSLLCLDWAILLCASPATLGLTRRALPFRYSTYNKAIEVPRILDEIFAGVRIPNSCLQRTKQHSNGIAFGRLAFRPGACGIGAGQDDLSAFLDVAVGFGDPVHSLKIPVEGGVGGTASLFGIGLDRLTVYLIPTCDSQL</sequence>
<gene>
    <name evidence="1" type="ORF">D9757_003947</name>
</gene>
<comment type="caution">
    <text evidence="1">The sequence shown here is derived from an EMBL/GenBank/DDBJ whole genome shotgun (WGS) entry which is preliminary data.</text>
</comment>
<name>A0A8H5HWP6_9AGAR</name>
<dbReference type="Proteomes" id="UP000518752">
    <property type="component" value="Unassembled WGS sequence"/>
</dbReference>
<proteinExistence type="predicted"/>
<accession>A0A8H5HWP6</accession>